<feature type="region of interest" description="Disordered" evidence="1">
    <location>
        <begin position="225"/>
        <end position="251"/>
    </location>
</feature>
<protein>
    <submittedName>
        <fullName evidence="3">Uncharacterized protein</fullName>
    </submittedName>
</protein>
<reference evidence="3 4" key="1">
    <citation type="submission" date="2016-10" db="EMBL/GenBank/DDBJ databases">
        <authorList>
            <person name="de Groot N.N."/>
        </authorList>
    </citation>
    <scope>NUCLEOTIDE SEQUENCE [LARGE SCALE GENOMIC DNA]</scope>
    <source>
        <strain evidence="3 4">R-24608</strain>
    </source>
</reference>
<feature type="transmembrane region" description="Helical" evidence="2">
    <location>
        <begin position="96"/>
        <end position="113"/>
    </location>
</feature>
<dbReference type="STRING" id="343013.SAMN04489707_100941"/>
<evidence type="ECO:0000313" key="3">
    <source>
        <dbReference type="EMBL" id="SFU56922.1"/>
    </source>
</evidence>
<keyword evidence="2" id="KW-0812">Transmembrane</keyword>
<keyword evidence="2" id="KW-1133">Transmembrane helix</keyword>
<dbReference type="AlphaFoldDB" id="A0A1I7H8C5"/>
<keyword evidence="4" id="KW-1185">Reference proteome</keyword>
<organism evidence="3 4">
    <name type="scientific">Paenacidovorax caeni</name>
    <dbReference type="NCBI Taxonomy" id="343013"/>
    <lineage>
        <taxon>Bacteria</taxon>
        <taxon>Pseudomonadati</taxon>
        <taxon>Pseudomonadota</taxon>
        <taxon>Betaproteobacteria</taxon>
        <taxon>Burkholderiales</taxon>
        <taxon>Comamonadaceae</taxon>
        <taxon>Paenacidovorax</taxon>
    </lineage>
</organism>
<evidence type="ECO:0000313" key="4">
    <source>
        <dbReference type="Proteomes" id="UP000183656"/>
    </source>
</evidence>
<dbReference type="NCBIfam" id="NF041730">
    <property type="entry name" value="XrtH_assoc"/>
    <property type="match status" value="1"/>
</dbReference>
<feature type="transmembrane region" description="Helical" evidence="2">
    <location>
        <begin position="125"/>
        <end position="148"/>
    </location>
</feature>
<keyword evidence="2" id="KW-0472">Membrane</keyword>
<feature type="transmembrane region" description="Helical" evidence="2">
    <location>
        <begin position="12"/>
        <end position="32"/>
    </location>
</feature>
<evidence type="ECO:0000256" key="2">
    <source>
        <dbReference type="SAM" id="Phobius"/>
    </source>
</evidence>
<dbReference type="Proteomes" id="UP000183656">
    <property type="component" value="Unassembled WGS sequence"/>
</dbReference>
<evidence type="ECO:0000256" key="1">
    <source>
        <dbReference type="SAM" id="MobiDB-lite"/>
    </source>
</evidence>
<gene>
    <name evidence="3" type="ORF">SAMN04489707_100941</name>
</gene>
<name>A0A1I7H8C5_9BURK</name>
<feature type="transmembrane region" description="Helical" evidence="2">
    <location>
        <begin position="168"/>
        <end position="190"/>
    </location>
</feature>
<sequence>MVRLFTRLPPLWRFAFTAFLGVILITLAWLQVARWVAYPAALMAKAGLEQAAPQWVRVVHAEPGQAVVLDSSVAIATAQTGWRQAEITLDAEPGRYAYGLPIFLALMLAAQVLQRKRGRGWRVLAGYALLQPAQAFSLAMHLLMQLLLATGLDARVLKVEQGQMEAIIYGYQLGALVVPTLAPVLVWLWLERHFVNDVLVSAWRASLAPAPVAAAPAPQAPVAAPVAAQPAPQRGEISSSAAAVLPSRRRR</sequence>
<accession>A0A1I7H8C5</accession>
<dbReference type="InterPro" id="IPR049823">
    <property type="entry name" value="XrtH_assoc"/>
</dbReference>
<proteinExistence type="predicted"/>
<dbReference type="EMBL" id="FPBX01000009">
    <property type="protein sequence ID" value="SFU56922.1"/>
    <property type="molecule type" value="Genomic_DNA"/>
</dbReference>